<dbReference type="PRINTS" id="PR00507">
    <property type="entry name" value="N12N6MTFRASE"/>
</dbReference>
<dbReference type="Gene3D" id="3.40.50.150">
    <property type="entry name" value="Vaccinia Virus protein VP39"/>
    <property type="match status" value="2"/>
</dbReference>
<dbReference type="RefSeq" id="WP_189004079.1">
    <property type="nucleotide sequence ID" value="NZ_BMOD01000013.1"/>
</dbReference>
<name>A0ABQ2D6J9_9DEIO</name>
<reference evidence="12" key="1">
    <citation type="journal article" date="2019" name="Int. J. Syst. Evol. Microbiol.">
        <title>The Global Catalogue of Microorganisms (GCM) 10K type strain sequencing project: providing services to taxonomists for standard genome sequencing and annotation.</title>
        <authorList>
            <consortium name="The Broad Institute Genomics Platform"/>
            <consortium name="The Broad Institute Genome Sequencing Center for Infectious Disease"/>
            <person name="Wu L."/>
            <person name="Ma J."/>
        </authorList>
    </citation>
    <scope>NUCLEOTIDE SEQUENCE [LARGE SCALE GENOMIC DNA]</scope>
    <source>
        <strain evidence="12">JCM 14370</strain>
    </source>
</reference>
<evidence type="ECO:0000256" key="1">
    <source>
        <dbReference type="ARBA" id="ARBA00011900"/>
    </source>
</evidence>
<keyword evidence="2" id="KW-0489">Methyltransferase</keyword>
<dbReference type="Proteomes" id="UP000632222">
    <property type="component" value="Unassembled WGS sequence"/>
</dbReference>
<evidence type="ECO:0000256" key="6">
    <source>
        <dbReference type="ARBA" id="ARBA00023125"/>
    </source>
</evidence>
<evidence type="ECO:0000259" key="10">
    <source>
        <dbReference type="Pfam" id="PF25120"/>
    </source>
</evidence>
<comment type="catalytic activity">
    <reaction evidence="7">
        <text>a 2'-deoxyadenosine in DNA + S-adenosyl-L-methionine = an N(6)-methyl-2'-deoxyadenosine in DNA + S-adenosyl-L-homocysteine + H(+)</text>
        <dbReference type="Rhea" id="RHEA:15197"/>
        <dbReference type="Rhea" id="RHEA-COMP:12418"/>
        <dbReference type="Rhea" id="RHEA-COMP:12419"/>
        <dbReference type="ChEBI" id="CHEBI:15378"/>
        <dbReference type="ChEBI" id="CHEBI:57856"/>
        <dbReference type="ChEBI" id="CHEBI:59789"/>
        <dbReference type="ChEBI" id="CHEBI:90615"/>
        <dbReference type="ChEBI" id="CHEBI:90616"/>
        <dbReference type="EC" id="2.1.1.72"/>
    </reaction>
</comment>
<dbReference type="PANTHER" id="PTHR33841">
    <property type="entry name" value="DNA METHYLTRANSFERASE YEEA-RELATED"/>
    <property type="match status" value="1"/>
</dbReference>
<evidence type="ECO:0000256" key="3">
    <source>
        <dbReference type="ARBA" id="ARBA00022679"/>
    </source>
</evidence>
<dbReference type="Pfam" id="PF12950">
    <property type="entry name" value="TaqI_C"/>
    <property type="match status" value="1"/>
</dbReference>
<dbReference type="EC" id="2.1.1.72" evidence="1"/>
<dbReference type="InterPro" id="IPR056716">
    <property type="entry name" value="DUF7814"/>
</dbReference>
<evidence type="ECO:0000313" key="11">
    <source>
        <dbReference type="EMBL" id="GGJ43182.1"/>
    </source>
</evidence>
<proteinExistence type="predicted"/>
<dbReference type="InterPro" id="IPR011639">
    <property type="entry name" value="MethylTrfase_TaqI-like_dom"/>
</dbReference>
<accession>A0ABQ2D6J9</accession>
<dbReference type="InterPro" id="IPR029063">
    <property type="entry name" value="SAM-dependent_MTases_sf"/>
</dbReference>
<feature type="domain" description="Type II methyltransferase M.TaqI-like" evidence="8">
    <location>
        <begin position="477"/>
        <end position="782"/>
    </location>
</feature>
<evidence type="ECO:0000259" key="8">
    <source>
        <dbReference type="Pfam" id="PF07669"/>
    </source>
</evidence>
<dbReference type="InterPro" id="IPR025931">
    <property type="entry name" value="TaqI_C"/>
</dbReference>
<sequence>MTLQLDALRALRTPQKIAELYHQLGYKAEPEFEPEKLSAEDAQLAGKAAEHIKGVYLLVQQDSLLHVHVETDHLNTPYLRRVAEQFLQQPNNFLLSFGNPGASGDYEEVIFVKPYVSSQSENKNNIRINLLKVNPRKPTQHDRDVLQKIEIKSDTSAQEAHKKQTQAFDVERVTREFYKTYKQLFERVRDTIKTQNPYARIGKLKKNTVDHQESLHAFTQRLLNRIIFLYFIQKKGWLNDDTDFLTHLYTQKVKSEGDLFYLHLLEPLFFEVLNTERTGTHEVFGDIPYLNGSLFEREYPETTVLNMPNSLFDPKNPDSILSTLNSYNFTISESSTLEQDVSLDPEMLGKVFENMMEEEEAKKSGTFYTPRSIVQFMAEETLTRYLNEKTSIELDKLRALLRDDADPAKLTLQEARNIIAHLGKVRVLDPAVGTASMLVGVLNTMIRIRTMAEARQGVRVNSDASVVAGWKREYINHCLYGVDIKPEAIEIGRLRLWLSLVVDAEDKEPLPNLDYKLMAGDGLLETVDGEPFDVTSQKIGLFVDENSPSFLAQRIEEKHELFFNEQNSEKRRNLRNEIQSLERLLFKTYIDERIQIVDREILEIREKYKRFNKKFSMLDRAEQANAKKALDEQNKLIKRDTDLSSHLNELIKRRVKVWDEQEPLPFFLHRVHFAEVMKSIEEGGHGGFDIVIGNPPYVRQEDLSQEYKMALKRSFNDVANNKADLYVYFYNKAINLLKNGGRFAYITPNRFMKTGYGKNLRSFLKDKVHLETLIDFGDLPIFEATTYPLIVIGNRNGIKSCRLEVIPENKIKNLIGLTNVDNVDSIRDKLSNFHSYGRHVLHHINLSVIRNNEVWNLDTQDLMHKVEKIGIKFIDFIESGIYRGLLSGLNEVYVINNDVFRDLINENELYKKFIVPFKKGRNIRRWKYSNDDKYIIQLNSSDDPESEFAWVNDKEESESERRFQDMYPKLYKYLEPFKNRLAKRSDRGKFWWELRRCSYYGEFKRSKIVFADIAQYPRFLWDESGASIDCTAFAIPVGPDKKWLTSLFNSKFFFYMVTKYAPSVKGASFRFKKSYLENIPIVTPSPEIQRKLEEFTDDSRLDEMNQIVYELYGLTPEEIELVEELTAPAFAKIQAHNQMDDHTDGDSLDPDEE</sequence>
<dbReference type="EMBL" id="BMOD01000013">
    <property type="protein sequence ID" value="GGJ43182.1"/>
    <property type="molecule type" value="Genomic_DNA"/>
</dbReference>
<organism evidence="11 12">
    <name type="scientific">Deinococcus roseus</name>
    <dbReference type="NCBI Taxonomy" id="392414"/>
    <lineage>
        <taxon>Bacteria</taxon>
        <taxon>Thermotogati</taxon>
        <taxon>Deinococcota</taxon>
        <taxon>Deinococci</taxon>
        <taxon>Deinococcales</taxon>
        <taxon>Deinococcaceae</taxon>
        <taxon>Deinococcus</taxon>
    </lineage>
</organism>
<evidence type="ECO:0000256" key="5">
    <source>
        <dbReference type="ARBA" id="ARBA00022747"/>
    </source>
</evidence>
<dbReference type="InterPro" id="IPR002052">
    <property type="entry name" value="DNA_methylase_N6_adenine_CS"/>
</dbReference>
<evidence type="ECO:0000256" key="7">
    <source>
        <dbReference type="ARBA" id="ARBA00047942"/>
    </source>
</evidence>
<dbReference type="InterPro" id="IPR050953">
    <property type="entry name" value="N4_N6_ade-DNA_methylase"/>
</dbReference>
<evidence type="ECO:0000313" key="12">
    <source>
        <dbReference type="Proteomes" id="UP000632222"/>
    </source>
</evidence>
<dbReference type="SUPFAM" id="SSF53335">
    <property type="entry name" value="S-adenosyl-L-methionine-dependent methyltransferases"/>
    <property type="match status" value="1"/>
</dbReference>
<evidence type="ECO:0000256" key="4">
    <source>
        <dbReference type="ARBA" id="ARBA00022691"/>
    </source>
</evidence>
<keyword evidence="12" id="KW-1185">Reference proteome</keyword>
<feature type="domain" description="TaqI-like C-terminal specificity" evidence="9">
    <location>
        <begin position="916"/>
        <end position="1081"/>
    </location>
</feature>
<keyword evidence="3" id="KW-0808">Transferase</keyword>
<evidence type="ECO:0000256" key="2">
    <source>
        <dbReference type="ARBA" id="ARBA00022603"/>
    </source>
</evidence>
<evidence type="ECO:0000259" key="9">
    <source>
        <dbReference type="Pfam" id="PF12950"/>
    </source>
</evidence>
<comment type="caution">
    <text evidence="11">The sequence shown here is derived from an EMBL/GenBank/DDBJ whole genome shotgun (WGS) entry which is preliminary data.</text>
</comment>
<keyword evidence="6" id="KW-0238">DNA-binding</keyword>
<feature type="domain" description="DUF7814" evidence="10">
    <location>
        <begin position="178"/>
        <end position="307"/>
    </location>
</feature>
<dbReference type="Pfam" id="PF25120">
    <property type="entry name" value="DUF7814"/>
    <property type="match status" value="1"/>
</dbReference>
<dbReference type="PANTHER" id="PTHR33841:SF1">
    <property type="entry name" value="DNA METHYLTRANSFERASE A"/>
    <property type="match status" value="1"/>
</dbReference>
<protein>
    <recommendedName>
        <fullName evidence="1">site-specific DNA-methyltransferase (adenine-specific)</fullName>
        <ecNumber evidence="1">2.1.1.72</ecNumber>
    </recommendedName>
</protein>
<gene>
    <name evidence="11" type="ORF">GCM10008938_31810</name>
</gene>
<dbReference type="Pfam" id="PF07669">
    <property type="entry name" value="Eco57I"/>
    <property type="match status" value="1"/>
</dbReference>
<keyword evidence="4" id="KW-0949">S-adenosyl-L-methionine</keyword>
<dbReference type="PROSITE" id="PS00092">
    <property type="entry name" value="N6_MTASE"/>
    <property type="match status" value="1"/>
</dbReference>
<keyword evidence="5" id="KW-0680">Restriction system</keyword>